<gene>
    <name evidence="2" type="ORF">HDCHBGLK_00590</name>
</gene>
<sequence length="403" mass="45545">MLRYEWKKVFSKFKNRITVLLLLVILIITSILTINRVEYVDGNGNHSSGISAARKLRAEKNKWEGYLTEEVFQEVVKTNAKIANSQAALSQDIDEQNKEYAKKQGFQGITDLINNAFSEWRDYNYYAIDTVSAEDAKQVYDKRISNLKEWLDSGEETFTEGQKNYLIHQYESLKTPFYYKYVDGWSALLQNISTFILILALIIGFLVSGIFSDEFQAKADSIFFSSKLGRNKAILSKMGAGFLITSVFYIMFVLLYTFIVLWALGADGANCPIQLDLWRSIYNITFFQAYLLIAAGGYIGTLFASTLSMLVSAAARSTATAIIVPFILLCAFPFLSRIITLPQICSFFPDQLLEVYISIKDFALVEIGGKVMDIAGVILPAYLAACLLLQPVLYRIYKKAEVR</sequence>
<organism evidence="2 3">
    <name type="scientific">Clostridium scindens (strain ATCC 35704 / DSM 5676 / VPI 13733 / 19)</name>
    <dbReference type="NCBI Taxonomy" id="411468"/>
    <lineage>
        <taxon>Bacteria</taxon>
        <taxon>Bacillati</taxon>
        <taxon>Bacillota</taxon>
        <taxon>Clostridia</taxon>
        <taxon>Lachnospirales</taxon>
        <taxon>Lachnospiraceae</taxon>
    </lineage>
</organism>
<protein>
    <recommendedName>
        <fullName evidence="4">ABC-2 family transporter protein</fullName>
    </recommendedName>
</protein>
<evidence type="ECO:0000313" key="2">
    <source>
        <dbReference type="EMBL" id="QBF73225.1"/>
    </source>
</evidence>
<dbReference type="RefSeq" id="WP_039909755.1">
    <property type="nucleotide sequence ID" value="NZ_CP036170.1"/>
</dbReference>
<dbReference type="GeneID" id="62694820"/>
<name>A0A494WFV6_CLOS5</name>
<dbReference type="AlphaFoldDB" id="A0A494WFV6"/>
<keyword evidence="1" id="KW-0472">Membrane</keyword>
<feature type="transmembrane region" description="Helical" evidence="1">
    <location>
        <begin position="374"/>
        <end position="397"/>
    </location>
</feature>
<keyword evidence="3" id="KW-1185">Reference proteome</keyword>
<dbReference type="PANTHER" id="PTHR37305:SF1">
    <property type="entry name" value="MEMBRANE PROTEIN"/>
    <property type="match status" value="1"/>
</dbReference>
<dbReference type="PANTHER" id="PTHR37305">
    <property type="entry name" value="INTEGRAL MEMBRANE PROTEIN-RELATED"/>
    <property type="match status" value="1"/>
</dbReference>
<accession>A0A494WFV6</accession>
<evidence type="ECO:0008006" key="4">
    <source>
        <dbReference type="Google" id="ProtNLM"/>
    </source>
</evidence>
<dbReference type="Pfam" id="PF12679">
    <property type="entry name" value="ABC2_membrane_2"/>
    <property type="match status" value="1"/>
</dbReference>
<dbReference type="OrthoDB" id="1692816at2"/>
<proteinExistence type="predicted"/>
<dbReference type="KEGG" id="csci:HDCHBGLK_00590"/>
<evidence type="ECO:0000313" key="3">
    <source>
        <dbReference type="Proteomes" id="UP000289664"/>
    </source>
</evidence>
<keyword evidence="1" id="KW-0812">Transmembrane</keyword>
<feature type="transmembrane region" description="Helical" evidence="1">
    <location>
        <begin position="240"/>
        <end position="264"/>
    </location>
</feature>
<keyword evidence="1" id="KW-1133">Transmembrane helix</keyword>
<dbReference type="Proteomes" id="UP000289664">
    <property type="component" value="Chromosome"/>
</dbReference>
<feature type="transmembrane region" description="Helical" evidence="1">
    <location>
        <begin position="319"/>
        <end position="339"/>
    </location>
</feature>
<dbReference type="EMBL" id="CP036170">
    <property type="protein sequence ID" value="QBF73225.1"/>
    <property type="molecule type" value="Genomic_DNA"/>
</dbReference>
<evidence type="ECO:0000256" key="1">
    <source>
        <dbReference type="SAM" id="Phobius"/>
    </source>
</evidence>
<feature type="transmembrane region" description="Helical" evidence="1">
    <location>
        <begin position="284"/>
        <end position="307"/>
    </location>
</feature>
<feature type="transmembrane region" description="Helical" evidence="1">
    <location>
        <begin position="192"/>
        <end position="211"/>
    </location>
</feature>
<reference evidence="2 3" key="1">
    <citation type="journal article" date="2019" name="Appl. Environ. Microbiol.">
        <title>Clostridium scindens ATCC 35704: integration of nutritional requirements, the complete genome sequence, and global transcriptional responses to bile acids.</title>
        <authorList>
            <person name="Devendran S."/>
            <person name="Shrestha R."/>
            <person name="Alves J.M.P."/>
            <person name="Wolf P.G."/>
            <person name="Ly L."/>
            <person name="Hernandez A.G."/>
            <person name="Mendez-Garcia C."/>
            <person name="Inboden A."/>
            <person name="Wiley J."/>
            <person name="Paul O."/>
            <person name="Allen A."/>
            <person name="Springer E."/>
            <person name="Wright C.L."/>
            <person name="Fields C.J."/>
            <person name="Daniel S.L."/>
            <person name="Ridlon J.M."/>
        </authorList>
    </citation>
    <scope>NUCLEOTIDE SEQUENCE [LARGE SCALE GENOMIC DNA]</scope>
    <source>
        <strain evidence="2 3">ATCC 35704</strain>
    </source>
</reference>